<dbReference type="Gene3D" id="1.10.287.130">
    <property type="match status" value="1"/>
</dbReference>
<dbReference type="Proteomes" id="UP000647172">
    <property type="component" value="Unassembled WGS sequence"/>
</dbReference>
<dbReference type="PANTHER" id="PTHR43711:SF32">
    <property type="entry name" value="SENSOR-TYPE HISTIDINE KINASE PRRB"/>
    <property type="match status" value="1"/>
</dbReference>
<comment type="subcellular location">
    <subcellularLocation>
        <location evidence="2">Cell membrane</location>
    </subcellularLocation>
</comment>
<dbReference type="EMBL" id="BOMQ01000026">
    <property type="protein sequence ID" value="GIE48474.1"/>
    <property type="molecule type" value="Genomic_DNA"/>
</dbReference>
<dbReference type="Gene3D" id="3.30.450.20">
    <property type="entry name" value="PAS domain"/>
    <property type="match status" value="2"/>
</dbReference>
<dbReference type="PROSITE" id="PS50112">
    <property type="entry name" value="PAS"/>
    <property type="match status" value="1"/>
</dbReference>
<dbReference type="InterPro" id="IPR036890">
    <property type="entry name" value="HATPase_C_sf"/>
</dbReference>
<name>A0A919JKJ9_9ACTN</name>
<dbReference type="GO" id="GO:0000155">
    <property type="term" value="F:phosphorelay sensor kinase activity"/>
    <property type="evidence" value="ECO:0007669"/>
    <property type="project" value="InterPro"/>
</dbReference>
<keyword evidence="6" id="KW-0418">Kinase</keyword>
<dbReference type="InterPro" id="IPR035965">
    <property type="entry name" value="PAS-like_dom_sf"/>
</dbReference>
<dbReference type="SMART" id="SM00065">
    <property type="entry name" value="GAF"/>
    <property type="match status" value="2"/>
</dbReference>
<dbReference type="Pfam" id="PF00989">
    <property type="entry name" value="PAS"/>
    <property type="match status" value="1"/>
</dbReference>
<dbReference type="SMART" id="SM00388">
    <property type="entry name" value="HisKA"/>
    <property type="match status" value="1"/>
</dbReference>
<dbReference type="GO" id="GO:0005886">
    <property type="term" value="C:plasma membrane"/>
    <property type="evidence" value="ECO:0007669"/>
    <property type="project" value="UniProtKB-SubCell"/>
</dbReference>
<sequence>MRVDQDVLADPARLAGVERSRRLLPTRLMVMDDVARLAARLLDAPMATIALAGRDQEFLAGAYGLPPAWGATRQLPLDRSLGQYVVSAGHVLGSADMATAGDPDLRDHVLARRYGVRAFLGVPAYDAHDRAVGALTVLDTVARHWDDRDTATLTAIEHLLRPVADCVPVPVTVAGLNSAALLDSMQHAFIAVDPAGMIVGFNRAAEELLGFTRGEVCGRHLSASMLPGYDGQPIDAALDRLFTAAPRRPVVRQLSLRHRDGHRLLTEAAMTVVDGAAGALACVFITDLTRQKLAEDRADHSAGFLAALLDSLSVGVLACDETGRIVLMNRPMRELHDLPDTTKSFDGYPASVEGMLRDSRQRPLPWQQSPLMRALRGEEVRDFDITVEPPDRRSRTFAVNAQPIVGGDGQRRGAVAVTHEVTAMRRVEQFRSCHLHVEAALQSAGSVSEAAPAVLEVVGTTLGWPAAELFLINDATGELRAVGHWSASGEDATDFFNHIPVRGQGATGRVWQTGRPVWIAEIADLTIRGTAFERTRAEICLRQGVHTVLAVPVRDSGHLLGVLTCYAGAAENDEDVLTVLLDGVAAQIGIYVALRRAEGLGRQLARAQDDFISLVGHELRTPLASIAAHVGMLADESEELSGDSRSMIETVLRNTAELQGIVTTLLDLAGLDSGHLPLTIETLDLADTVASAVAAAAGSDGAARAGVRFRADAPAGVRIEGDDQRLRQVLDCLLSNAVTYSPAGGEVLVRLRSDAEMVELAITDDGIGTPAEERERVFDRFYRGSNVRHQGTHGSGLGLSLVRTIVQLHGGVVSLHDHQPRGTTVVVQLPYHHDAARTAAPA</sequence>
<dbReference type="SUPFAM" id="SSF55874">
    <property type="entry name" value="ATPase domain of HSP90 chaperone/DNA topoisomerase II/histidine kinase"/>
    <property type="match status" value="1"/>
</dbReference>
<dbReference type="SUPFAM" id="SSF55781">
    <property type="entry name" value="GAF domain-like"/>
    <property type="match status" value="2"/>
</dbReference>
<evidence type="ECO:0000256" key="1">
    <source>
        <dbReference type="ARBA" id="ARBA00000085"/>
    </source>
</evidence>
<dbReference type="InterPro" id="IPR003661">
    <property type="entry name" value="HisK_dim/P_dom"/>
</dbReference>
<organism evidence="10 11">
    <name type="scientific">Actinoplanes nipponensis</name>
    <dbReference type="NCBI Taxonomy" id="135950"/>
    <lineage>
        <taxon>Bacteria</taxon>
        <taxon>Bacillati</taxon>
        <taxon>Actinomycetota</taxon>
        <taxon>Actinomycetes</taxon>
        <taxon>Micromonosporales</taxon>
        <taxon>Micromonosporaceae</taxon>
        <taxon>Actinoplanes</taxon>
    </lineage>
</organism>
<dbReference type="NCBIfam" id="TIGR00229">
    <property type="entry name" value="sensory_box"/>
    <property type="match status" value="1"/>
</dbReference>
<dbReference type="GO" id="GO:0006355">
    <property type="term" value="P:regulation of DNA-templated transcription"/>
    <property type="evidence" value="ECO:0007669"/>
    <property type="project" value="InterPro"/>
</dbReference>
<evidence type="ECO:0000256" key="5">
    <source>
        <dbReference type="ARBA" id="ARBA00022679"/>
    </source>
</evidence>
<dbReference type="EC" id="2.7.13.3" evidence="3"/>
<dbReference type="Pfam" id="PF02518">
    <property type="entry name" value="HATPase_c"/>
    <property type="match status" value="1"/>
</dbReference>
<dbReference type="Gene3D" id="3.30.565.10">
    <property type="entry name" value="Histidine kinase-like ATPase, C-terminal domain"/>
    <property type="match status" value="1"/>
</dbReference>
<dbReference type="Pfam" id="PF00512">
    <property type="entry name" value="HisKA"/>
    <property type="match status" value="1"/>
</dbReference>
<dbReference type="InterPro" id="IPR013656">
    <property type="entry name" value="PAS_4"/>
</dbReference>
<dbReference type="InterPro" id="IPR004358">
    <property type="entry name" value="Sig_transdc_His_kin-like_C"/>
</dbReference>
<keyword evidence="7" id="KW-0902">Two-component regulatory system</keyword>
<gene>
    <name evidence="10" type="ORF">Ani05nite_20080</name>
</gene>
<dbReference type="SUPFAM" id="SSF47384">
    <property type="entry name" value="Homodimeric domain of signal transducing histidine kinase"/>
    <property type="match status" value="1"/>
</dbReference>
<dbReference type="Pfam" id="PF08448">
    <property type="entry name" value="PAS_4"/>
    <property type="match status" value="1"/>
</dbReference>
<accession>A0A919JKJ9</accession>
<dbReference type="RefSeq" id="WP_203767084.1">
    <property type="nucleotide sequence ID" value="NZ_BAAAYJ010000043.1"/>
</dbReference>
<dbReference type="InterPro" id="IPR036097">
    <property type="entry name" value="HisK_dim/P_sf"/>
</dbReference>
<evidence type="ECO:0000256" key="6">
    <source>
        <dbReference type="ARBA" id="ARBA00022777"/>
    </source>
</evidence>
<feature type="domain" description="Histidine kinase" evidence="8">
    <location>
        <begin position="614"/>
        <end position="833"/>
    </location>
</feature>
<proteinExistence type="predicted"/>
<feature type="domain" description="PAS" evidence="9">
    <location>
        <begin position="181"/>
        <end position="245"/>
    </location>
</feature>
<dbReference type="CDD" id="cd00082">
    <property type="entry name" value="HisKA"/>
    <property type="match status" value="1"/>
</dbReference>
<comment type="caution">
    <text evidence="10">The sequence shown here is derived from an EMBL/GenBank/DDBJ whole genome shotgun (WGS) entry which is preliminary data.</text>
</comment>
<dbReference type="PROSITE" id="PS50109">
    <property type="entry name" value="HIS_KIN"/>
    <property type="match status" value="1"/>
</dbReference>
<dbReference type="InterPro" id="IPR003594">
    <property type="entry name" value="HATPase_dom"/>
</dbReference>
<evidence type="ECO:0000256" key="2">
    <source>
        <dbReference type="ARBA" id="ARBA00004236"/>
    </source>
</evidence>
<evidence type="ECO:0000313" key="10">
    <source>
        <dbReference type="EMBL" id="GIE48474.1"/>
    </source>
</evidence>
<dbReference type="PRINTS" id="PR00344">
    <property type="entry name" value="BCTRLSENSOR"/>
</dbReference>
<evidence type="ECO:0000256" key="4">
    <source>
        <dbReference type="ARBA" id="ARBA00022553"/>
    </source>
</evidence>
<dbReference type="SUPFAM" id="SSF55785">
    <property type="entry name" value="PYP-like sensor domain (PAS domain)"/>
    <property type="match status" value="2"/>
</dbReference>
<dbReference type="Gene3D" id="3.30.450.40">
    <property type="match status" value="2"/>
</dbReference>
<dbReference type="CDD" id="cd00130">
    <property type="entry name" value="PAS"/>
    <property type="match status" value="1"/>
</dbReference>
<dbReference type="PANTHER" id="PTHR43711">
    <property type="entry name" value="TWO-COMPONENT HISTIDINE KINASE"/>
    <property type="match status" value="1"/>
</dbReference>
<dbReference type="AlphaFoldDB" id="A0A919JKJ9"/>
<dbReference type="FunFam" id="3.30.565.10:FF:000006">
    <property type="entry name" value="Sensor histidine kinase WalK"/>
    <property type="match status" value="1"/>
</dbReference>
<keyword evidence="4" id="KW-0597">Phosphoprotein</keyword>
<dbReference type="Pfam" id="PF13185">
    <property type="entry name" value="GAF_2"/>
    <property type="match status" value="1"/>
</dbReference>
<dbReference type="InterPro" id="IPR005467">
    <property type="entry name" value="His_kinase_dom"/>
</dbReference>
<protein>
    <recommendedName>
        <fullName evidence="3">histidine kinase</fullName>
        <ecNumber evidence="3">2.7.13.3</ecNumber>
    </recommendedName>
</protein>
<evidence type="ECO:0000256" key="3">
    <source>
        <dbReference type="ARBA" id="ARBA00012438"/>
    </source>
</evidence>
<comment type="catalytic activity">
    <reaction evidence="1">
        <text>ATP + protein L-histidine = ADP + protein N-phospho-L-histidine.</text>
        <dbReference type="EC" id="2.7.13.3"/>
    </reaction>
</comment>
<keyword evidence="11" id="KW-1185">Reference proteome</keyword>
<evidence type="ECO:0000259" key="9">
    <source>
        <dbReference type="PROSITE" id="PS50112"/>
    </source>
</evidence>
<dbReference type="Pfam" id="PF01590">
    <property type="entry name" value="GAF"/>
    <property type="match status" value="1"/>
</dbReference>
<reference evidence="10" key="1">
    <citation type="submission" date="2021-01" db="EMBL/GenBank/DDBJ databases">
        <title>Whole genome shotgun sequence of Actinoplanes nipponensis NBRC 14063.</title>
        <authorList>
            <person name="Komaki H."/>
            <person name="Tamura T."/>
        </authorList>
    </citation>
    <scope>NUCLEOTIDE SEQUENCE</scope>
    <source>
        <strain evidence="10">NBRC 14063</strain>
    </source>
</reference>
<dbReference type="SMART" id="SM00387">
    <property type="entry name" value="HATPase_c"/>
    <property type="match status" value="1"/>
</dbReference>
<dbReference type="SMART" id="SM00091">
    <property type="entry name" value="PAS"/>
    <property type="match status" value="2"/>
</dbReference>
<dbReference type="InterPro" id="IPR029016">
    <property type="entry name" value="GAF-like_dom_sf"/>
</dbReference>
<evidence type="ECO:0000256" key="7">
    <source>
        <dbReference type="ARBA" id="ARBA00023012"/>
    </source>
</evidence>
<dbReference type="InterPro" id="IPR003018">
    <property type="entry name" value="GAF"/>
</dbReference>
<evidence type="ECO:0000259" key="8">
    <source>
        <dbReference type="PROSITE" id="PS50109"/>
    </source>
</evidence>
<dbReference type="InterPro" id="IPR000014">
    <property type="entry name" value="PAS"/>
</dbReference>
<evidence type="ECO:0000313" key="11">
    <source>
        <dbReference type="Proteomes" id="UP000647172"/>
    </source>
</evidence>
<dbReference type="InterPro" id="IPR013767">
    <property type="entry name" value="PAS_fold"/>
</dbReference>
<dbReference type="CDD" id="cd00075">
    <property type="entry name" value="HATPase"/>
    <property type="match status" value="1"/>
</dbReference>
<dbReference type="InterPro" id="IPR050736">
    <property type="entry name" value="Sensor_HK_Regulatory"/>
</dbReference>
<keyword evidence="5" id="KW-0808">Transferase</keyword>